<dbReference type="Proteomes" id="UP000186922">
    <property type="component" value="Unassembled WGS sequence"/>
</dbReference>
<gene>
    <name evidence="2" type="primary">RvY_04102-1</name>
    <name evidence="2" type="synonym">RvY_04102.1</name>
    <name evidence="2" type="ORF">RvY_04102</name>
</gene>
<accession>A0A1D1UQE9</accession>
<evidence type="ECO:0000313" key="3">
    <source>
        <dbReference type="Proteomes" id="UP000186922"/>
    </source>
</evidence>
<protein>
    <submittedName>
        <fullName evidence="2">Uncharacterized protein</fullName>
    </submittedName>
</protein>
<dbReference type="AlphaFoldDB" id="A0A1D1UQE9"/>
<feature type="region of interest" description="Disordered" evidence="1">
    <location>
        <begin position="72"/>
        <end position="156"/>
    </location>
</feature>
<feature type="compositionally biased region" description="Basic residues" evidence="1">
    <location>
        <begin position="352"/>
        <end position="361"/>
    </location>
</feature>
<evidence type="ECO:0000313" key="2">
    <source>
        <dbReference type="EMBL" id="GAU91946.1"/>
    </source>
</evidence>
<keyword evidence="3" id="KW-1185">Reference proteome</keyword>
<organism evidence="2 3">
    <name type="scientific">Ramazzottius varieornatus</name>
    <name type="common">Water bear</name>
    <name type="synonym">Tardigrade</name>
    <dbReference type="NCBI Taxonomy" id="947166"/>
    <lineage>
        <taxon>Eukaryota</taxon>
        <taxon>Metazoa</taxon>
        <taxon>Ecdysozoa</taxon>
        <taxon>Tardigrada</taxon>
        <taxon>Eutardigrada</taxon>
        <taxon>Parachela</taxon>
        <taxon>Hypsibioidea</taxon>
        <taxon>Ramazzottiidae</taxon>
        <taxon>Ramazzottius</taxon>
    </lineage>
</organism>
<sequence>MSAQFRYTSAGIAHHDPSIPNHSLIHHDAYYEPPSQLRLHSGNTVMSRRDANRLRRESFDYAGEMYLQANRPNDYRVVNHPSQSRSQEDIRRNSTHSQSSTSPSNSPRSPQQRSPSRSPALSPSRNSALSSSRSPEMTDYRQSRVGDRRSSFSPHPSLYYQAEADNEQSDEAIISSTDDELDWESYPSRSRARSDSKSTRANSANASAASNDKLSSRYRERGDAESRERQRRMEYRRASLHSEVIRNNNDYSGSIQAFDSEETLRSPSPHPANPTIQLHFGGQEVKDFNQYSQPLEAILNRPNDLPTVYSPRRRSTDRKISTGERILPKVPSSAHDVSPAFSRNKSREKNHAHAKSSTVRH</sequence>
<feature type="compositionally biased region" description="Low complexity" evidence="1">
    <location>
        <begin position="201"/>
        <end position="211"/>
    </location>
</feature>
<feature type="region of interest" description="Disordered" evidence="1">
    <location>
        <begin position="302"/>
        <end position="361"/>
    </location>
</feature>
<dbReference type="EMBL" id="BDGG01000002">
    <property type="protein sequence ID" value="GAU91946.1"/>
    <property type="molecule type" value="Genomic_DNA"/>
</dbReference>
<name>A0A1D1UQE9_RAMVA</name>
<reference evidence="2 3" key="1">
    <citation type="journal article" date="2016" name="Nat. Commun.">
        <title>Extremotolerant tardigrade genome and improved radiotolerance of human cultured cells by tardigrade-unique protein.</title>
        <authorList>
            <person name="Hashimoto T."/>
            <person name="Horikawa D.D."/>
            <person name="Saito Y."/>
            <person name="Kuwahara H."/>
            <person name="Kozuka-Hata H."/>
            <person name="Shin-I T."/>
            <person name="Minakuchi Y."/>
            <person name="Ohishi K."/>
            <person name="Motoyama A."/>
            <person name="Aizu T."/>
            <person name="Enomoto A."/>
            <person name="Kondo K."/>
            <person name="Tanaka S."/>
            <person name="Hara Y."/>
            <person name="Koshikawa S."/>
            <person name="Sagara H."/>
            <person name="Miura T."/>
            <person name="Yokobori S."/>
            <person name="Miyagawa K."/>
            <person name="Suzuki Y."/>
            <person name="Kubo T."/>
            <person name="Oyama M."/>
            <person name="Kohara Y."/>
            <person name="Fujiyama A."/>
            <person name="Arakawa K."/>
            <person name="Katayama T."/>
            <person name="Toyoda A."/>
            <person name="Kunieda T."/>
        </authorList>
    </citation>
    <scope>NUCLEOTIDE SEQUENCE [LARGE SCALE GENOMIC DNA]</scope>
    <source>
        <strain evidence="2 3">YOKOZUNA-1</strain>
    </source>
</reference>
<feature type="compositionally biased region" description="Basic and acidic residues" evidence="1">
    <location>
        <begin position="136"/>
        <end position="150"/>
    </location>
</feature>
<feature type="compositionally biased region" description="Basic and acidic residues" evidence="1">
    <location>
        <begin position="214"/>
        <end position="235"/>
    </location>
</feature>
<dbReference type="OrthoDB" id="10683711at2759"/>
<comment type="caution">
    <text evidence="2">The sequence shown here is derived from an EMBL/GenBank/DDBJ whole genome shotgun (WGS) entry which is preliminary data.</text>
</comment>
<proteinExistence type="predicted"/>
<evidence type="ECO:0000256" key="1">
    <source>
        <dbReference type="SAM" id="MobiDB-lite"/>
    </source>
</evidence>
<feature type="compositionally biased region" description="Low complexity" evidence="1">
    <location>
        <begin position="95"/>
        <end position="135"/>
    </location>
</feature>
<feature type="region of interest" description="Disordered" evidence="1">
    <location>
        <begin position="176"/>
        <end position="235"/>
    </location>
</feature>